<evidence type="ECO:0008006" key="4">
    <source>
        <dbReference type="Google" id="ProtNLM"/>
    </source>
</evidence>
<evidence type="ECO:0000256" key="1">
    <source>
        <dbReference type="SAM" id="Phobius"/>
    </source>
</evidence>
<reference evidence="2 3" key="1">
    <citation type="submission" date="2022-12" db="EMBL/GenBank/DDBJ databases">
        <title>Chromosome-level genome of Tegillarca granosa.</title>
        <authorList>
            <person name="Kim J."/>
        </authorList>
    </citation>
    <scope>NUCLEOTIDE SEQUENCE [LARGE SCALE GENOMIC DNA]</scope>
    <source>
        <strain evidence="2">Teg-2019</strain>
        <tissue evidence="2">Adductor muscle</tissue>
    </source>
</reference>
<comment type="caution">
    <text evidence="2">The sequence shown here is derived from an EMBL/GenBank/DDBJ whole genome shotgun (WGS) entry which is preliminary data.</text>
</comment>
<keyword evidence="1" id="KW-0812">Transmembrane</keyword>
<dbReference type="Proteomes" id="UP001217089">
    <property type="component" value="Unassembled WGS sequence"/>
</dbReference>
<feature type="transmembrane region" description="Helical" evidence="1">
    <location>
        <begin position="97"/>
        <end position="122"/>
    </location>
</feature>
<proteinExistence type="predicted"/>
<keyword evidence="3" id="KW-1185">Reference proteome</keyword>
<keyword evidence="1" id="KW-1133">Transmembrane helix</keyword>
<accession>A0ABQ9FKH5</accession>
<evidence type="ECO:0000313" key="2">
    <source>
        <dbReference type="EMBL" id="KAJ8316213.1"/>
    </source>
</evidence>
<keyword evidence="1" id="KW-0472">Membrane</keyword>
<dbReference type="EMBL" id="JARBDR010000328">
    <property type="protein sequence ID" value="KAJ8316213.1"/>
    <property type="molecule type" value="Genomic_DNA"/>
</dbReference>
<organism evidence="2 3">
    <name type="scientific">Tegillarca granosa</name>
    <name type="common">Malaysian cockle</name>
    <name type="synonym">Anadara granosa</name>
    <dbReference type="NCBI Taxonomy" id="220873"/>
    <lineage>
        <taxon>Eukaryota</taxon>
        <taxon>Metazoa</taxon>
        <taxon>Spiralia</taxon>
        <taxon>Lophotrochozoa</taxon>
        <taxon>Mollusca</taxon>
        <taxon>Bivalvia</taxon>
        <taxon>Autobranchia</taxon>
        <taxon>Pteriomorphia</taxon>
        <taxon>Arcoida</taxon>
        <taxon>Arcoidea</taxon>
        <taxon>Arcidae</taxon>
        <taxon>Tegillarca</taxon>
    </lineage>
</organism>
<evidence type="ECO:0000313" key="3">
    <source>
        <dbReference type="Proteomes" id="UP001217089"/>
    </source>
</evidence>
<feature type="transmembrane region" description="Helical" evidence="1">
    <location>
        <begin position="22"/>
        <end position="48"/>
    </location>
</feature>
<sequence length="178" mass="21830">MKKLTNGNIRIMNDVDFSVCWFSFKCVFIIIFVFFHQTYTLILVQSILPHQFTKKKKQNKTENILATYEGPYEGFPLIVFMDRFKWTSIWLQLVCKYLCLFVYLSYFYLFIYLFIYLLFIYYSNNMYSFLNSTLHVKSFLEIKLKYIYCTYNFAKQNHYYKKHKNKRLIICNKIIMTN</sequence>
<protein>
    <recommendedName>
        <fullName evidence="4">ATP synthase F0 subunit 8</fullName>
    </recommendedName>
</protein>
<name>A0ABQ9FKH5_TEGGR</name>
<gene>
    <name evidence="2" type="ORF">KUTeg_006227</name>
</gene>